<dbReference type="Pfam" id="PF01585">
    <property type="entry name" value="G-patch"/>
    <property type="match status" value="1"/>
</dbReference>
<dbReference type="VEuPathDB" id="VectorBase:LDEU014361"/>
<dbReference type="GO" id="GO:0005634">
    <property type="term" value="C:nucleus"/>
    <property type="evidence" value="ECO:0007669"/>
    <property type="project" value="UniProtKB-SubCell"/>
</dbReference>
<dbReference type="Proteomes" id="UP000288716">
    <property type="component" value="Unassembled WGS sequence"/>
</dbReference>
<comment type="function">
    <text evidence="1">S-adenosyl-L-methionine-dependent methyltransferase that mediates RNA cap1 2'-O-ribose methylation to the 5'-cap structure of RNAs. Methylates the ribose of the first nucleotide of a m(7)GpppG-capped mRNA to produce m(7)GpppNmp (cap1).</text>
</comment>
<keyword evidence="1" id="KW-0808">Transferase</keyword>
<dbReference type="EMBL" id="NCKV01056761">
    <property type="protein sequence ID" value="RWS01928.1"/>
    <property type="molecule type" value="Genomic_DNA"/>
</dbReference>
<keyword evidence="1" id="KW-0539">Nucleus</keyword>
<reference evidence="4 5" key="1">
    <citation type="journal article" date="2018" name="Gigascience">
        <title>Genomes of trombidid mites reveal novel predicted allergens and laterally-transferred genes associated with secondary metabolism.</title>
        <authorList>
            <person name="Dong X."/>
            <person name="Chaisiri K."/>
            <person name="Xia D."/>
            <person name="Armstrong S.D."/>
            <person name="Fang Y."/>
            <person name="Donnelly M.J."/>
            <person name="Kadowaki T."/>
            <person name="McGarry J.W."/>
            <person name="Darby A.C."/>
            <person name="Makepeace B.L."/>
        </authorList>
    </citation>
    <scope>NUCLEOTIDE SEQUENCE [LARGE SCALE GENOMIC DNA]</scope>
    <source>
        <strain evidence="4">UoL-UT</strain>
    </source>
</reference>
<comment type="subcellular location">
    <subcellularLocation>
        <location evidence="1">Nucleus</location>
    </subcellularLocation>
</comment>
<dbReference type="GO" id="GO:0032259">
    <property type="term" value="P:methylation"/>
    <property type="evidence" value="ECO:0007669"/>
    <property type="project" value="UniProtKB-KW"/>
</dbReference>
<evidence type="ECO:0000256" key="2">
    <source>
        <dbReference type="SAM" id="MobiDB-lite"/>
    </source>
</evidence>
<dbReference type="InterPro" id="IPR000467">
    <property type="entry name" value="G_patch_dom"/>
</dbReference>
<comment type="catalytic activity">
    <reaction evidence="1">
        <text>a 5'-end (N(7)-methyl 5'-triphosphoguanosine)-ribonucleoside in mRNA + S-adenosyl-L-methionine = a 5'-end (N(7)-methyl 5'-triphosphoguanosine)-(2'-O-methyl-ribonucleoside) in mRNA + S-adenosyl-L-homocysteine + H(+)</text>
        <dbReference type="Rhea" id="RHEA:67020"/>
        <dbReference type="Rhea" id="RHEA-COMP:17167"/>
        <dbReference type="Rhea" id="RHEA-COMP:17168"/>
        <dbReference type="ChEBI" id="CHEBI:15378"/>
        <dbReference type="ChEBI" id="CHEBI:57856"/>
        <dbReference type="ChEBI" id="CHEBI:59789"/>
        <dbReference type="ChEBI" id="CHEBI:156461"/>
        <dbReference type="ChEBI" id="CHEBI:167609"/>
        <dbReference type="EC" id="2.1.1.57"/>
    </reaction>
</comment>
<name>A0A443QFY2_9ACAR</name>
<dbReference type="Gene3D" id="3.40.50.12760">
    <property type="match status" value="1"/>
</dbReference>
<dbReference type="AlphaFoldDB" id="A0A443QFY2"/>
<dbReference type="PANTHER" id="PTHR16121">
    <property type="entry name" value="CAP-SPECIFIC MRNA (NUCLEOSIDE-2'-O-)-METHYLTRANSFERASE 1-RELATED"/>
    <property type="match status" value="1"/>
</dbReference>
<keyword evidence="1" id="KW-0506">mRNA capping</keyword>
<gene>
    <name evidence="4" type="ORF">B4U80_09472</name>
</gene>
<keyword evidence="1" id="KW-0507">mRNA processing</keyword>
<feature type="non-terminal residue" evidence="4">
    <location>
        <position position="187"/>
    </location>
</feature>
<dbReference type="GO" id="GO:0003676">
    <property type="term" value="F:nucleic acid binding"/>
    <property type="evidence" value="ECO:0007669"/>
    <property type="project" value="UniProtKB-UniRule"/>
</dbReference>
<keyword evidence="5" id="KW-1185">Reference proteome</keyword>
<dbReference type="STRING" id="299467.A0A443QFY2"/>
<evidence type="ECO:0000259" key="3">
    <source>
        <dbReference type="PROSITE" id="PS50174"/>
    </source>
</evidence>
<dbReference type="OrthoDB" id="10251234at2759"/>
<organism evidence="4 5">
    <name type="scientific">Leptotrombidium deliense</name>
    <dbReference type="NCBI Taxonomy" id="299467"/>
    <lineage>
        <taxon>Eukaryota</taxon>
        <taxon>Metazoa</taxon>
        <taxon>Ecdysozoa</taxon>
        <taxon>Arthropoda</taxon>
        <taxon>Chelicerata</taxon>
        <taxon>Arachnida</taxon>
        <taxon>Acari</taxon>
        <taxon>Acariformes</taxon>
        <taxon>Trombidiformes</taxon>
        <taxon>Prostigmata</taxon>
        <taxon>Anystina</taxon>
        <taxon>Parasitengona</taxon>
        <taxon>Trombiculoidea</taxon>
        <taxon>Trombiculidae</taxon>
        <taxon>Leptotrombidium</taxon>
    </lineage>
</organism>
<feature type="domain" description="G-patch" evidence="3">
    <location>
        <begin position="29"/>
        <end position="75"/>
    </location>
</feature>
<feature type="region of interest" description="Disordered" evidence="2">
    <location>
        <begin position="1"/>
        <end position="34"/>
    </location>
</feature>
<dbReference type="GO" id="GO:0005737">
    <property type="term" value="C:cytoplasm"/>
    <property type="evidence" value="ECO:0007669"/>
    <property type="project" value="TreeGrafter"/>
</dbReference>
<evidence type="ECO:0000313" key="4">
    <source>
        <dbReference type="EMBL" id="RWS01928.1"/>
    </source>
</evidence>
<keyword evidence="1" id="KW-0949">S-adenosyl-L-methionine</keyword>
<evidence type="ECO:0000313" key="5">
    <source>
        <dbReference type="Proteomes" id="UP000288716"/>
    </source>
</evidence>
<dbReference type="EC" id="2.1.1.57" evidence="1"/>
<dbReference type="SMART" id="SM00443">
    <property type="entry name" value="G_patch"/>
    <property type="match status" value="1"/>
</dbReference>
<comment type="caution">
    <text evidence="4">The sequence shown here is derived from an EMBL/GenBank/DDBJ whole genome shotgun (WGS) entry which is preliminary data.</text>
</comment>
<sequence length="187" mass="21413">AAMLPKTEIKEEDDSDNNEECNESPTKKKKNIGQQLMMRMGYREGKGLGINEQRMTAPIVTSTQKGRRGLGFTLSEIELDEEFKWDPEEETKYVSVEEKVDWCPETDEITYSLDEMKEWVKVGPKKKTIDDETQFCDETIVKNVVLCKSVFDRLSGVELRNARSMSNPFESIAKGIFQNRAALKMAN</sequence>
<dbReference type="InterPro" id="IPR050851">
    <property type="entry name" value="mRNA_Cap_2O-Ribose_MeTrfase"/>
</dbReference>
<dbReference type="GO" id="GO:0006370">
    <property type="term" value="P:7-methylguanosine mRNA capping"/>
    <property type="evidence" value="ECO:0007669"/>
    <property type="project" value="UniProtKB-UniRule"/>
</dbReference>
<dbReference type="GO" id="GO:0004483">
    <property type="term" value="F:methyltransferase cap1 activity"/>
    <property type="evidence" value="ECO:0007669"/>
    <property type="project" value="UniProtKB-UniRule"/>
</dbReference>
<evidence type="ECO:0000256" key="1">
    <source>
        <dbReference type="RuleBase" id="RU368012"/>
    </source>
</evidence>
<proteinExistence type="predicted"/>
<dbReference type="PROSITE" id="PS50174">
    <property type="entry name" value="G_PATCH"/>
    <property type="match status" value="1"/>
</dbReference>
<dbReference type="PANTHER" id="PTHR16121:SF0">
    <property type="entry name" value="CAP-SPECIFIC MRNA (NUCLEOSIDE-2'-O-)-METHYLTRANSFERASE 1"/>
    <property type="match status" value="1"/>
</dbReference>
<feature type="compositionally biased region" description="Acidic residues" evidence="2">
    <location>
        <begin position="10"/>
        <end position="22"/>
    </location>
</feature>
<dbReference type="GO" id="GO:0016556">
    <property type="term" value="P:mRNA modification"/>
    <property type="evidence" value="ECO:0007669"/>
    <property type="project" value="UniProtKB-UniRule"/>
</dbReference>
<accession>A0A443QFY2</accession>
<protein>
    <recommendedName>
        <fullName evidence="1">Cap-specific mRNA (nucleoside-2'-O-)-methyltransferase 1</fullName>
        <ecNumber evidence="1">2.1.1.57</ecNumber>
    </recommendedName>
    <alternativeName>
        <fullName evidence="1">Cap1 2'O-ribose methyltransferase 1</fullName>
    </alternativeName>
</protein>
<feature type="non-terminal residue" evidence="4">
    <location>
        <position position="1"/>
    </location>
</feature>
<keyword evidence="1" id="KW-0489">Methyltransferase</keyword>